<keyword evidence="6" id="KW-0503">Monooxygenase</keyword>
<dbReference type="Proteomes" id="UP001642520">
    <property type="component" value="Unassembled WGS sequence"/>
</dbReference>
<dbReference type="InterPro" id="IPR050346">
    <property type="entry name" value="FMO-like"/>
</dbReference>
<gene>
    <name evidence="7" type="ORF">XYLVIOL_LOCUS7771</name>
</gene>
<evidence type="ECO:0000256" key="3">
    <source>
        <dbReference type="ARBA" id="ARBA00022827"/>
    </source>
</evidence>
<dbReference type="EMBL" id="CAXAJV020001294">
    <property type="protein sequence ID" value="CAL7946423.1"/>
    <property type="molecule type" value="Genomic_DNA"/>
</dbReference>
<dbReference type="PRINTS" id="PR00370">
    <property type="entry name" value="FMOXYGENASE"/>
</dbReference>
<dbReference type="InterPro" id="IPR000960">
    <property type="entry name" value="Flavin_mOase"/>
</dbReference>
<evidence type="ECO:0000256" key="5">
    <source>
        <dbReference type="ARBA" id="ARBA00023002"/>
    </source>
</evidence>
<evidence type="ECO:0000256" key="2">
    <source>
        <dbReference type="ARBA" id="ARBA00022630"/>
    </source>
</evidence>
<dbReference type="InterPro" id="IPR020946">
    <property type="entry name" value="Flavin_mOase-like"/>
</dbReference>
<keyword evidence="3 6" id="KW-0274">FAD</keyword>
<dbReference type="EC" id="1.-.-.-" evidence="6"/>
<protein>
    <recommendedName>
        <fullName evidence="6">Flavin-containing monooxygenase</fullName>
        <ecNumber evidence="6">1.-.-.-</ecNumber>
    </recommendedName>
</protein>
<evidence type="ECO:0000256" key="4">
    <source>
        <dbReference type="ARBA" id="ARBA00022857"/>
    </source>
</evidence>
<accession>A0ABP1NZF9</accession>
<evidence type="ECO:0000256" key="6">
    <source>
        <dbReference type="RuleBase" id="RU361177"/>
    </source>
</evidence>
<sequence length="419" mass="48726">MKIAVIGAGAAGLAALRHCTSDIYNIEVICYEREDQVGGTWIYREEHGMDQYGLPMHTSMYKNLRANLPKEVMGFPDYPIPDVPENYLHRTQILDFLNSYCDHFKLRQYIKLSHHVELIKPMKTHRKWTVRVKDLPKNSVTVELFDAVMVCNGHFSDPNIPEIKGQDIFQGQQMHSHDYRIAEIFNGKTVVVFGAGPSGYDLAIDISKTAKLVYFSHHMQNVIGTVFSDNVIQKPDVLELFEHSVRFNDDTIASADVMFYCTGYKYSFPFLDETCGIRVDSNMVTPLWKHIVSIENPTLAFIGLPTRVCAFHLSDLQVRFVLQFWSGRKDFLPKQDMLREENEEFKTLAKKGILKRHFHVFNERQRFYADDLAKTAEIVPLAPVIINIYNECYMQFLKDLINYRNSRYKIIDDYNFIRY</sequence>
<comment type="similarity">
    <text evidence="1 6">Belongs to the FMO family.</text>
</comment>
<keyword evidence="2 6" id="KW-0285">Flavoprotein</keyword>
<comment type="caution">
    <text evidence="7">The sequence shown here is derived from an EMBL/GenBank/DDBJ whole genome shotgun (WGS) entry which is preliminary data.</text>
</comment>
<dbReference type="Gene3D" id="3.50.50.60">
    <property type="entry name" value="FAD/NAD(P)-binding domain"/>
    <property type="match status" value="2"/>
</dbReference>
<keyword evidence="4" id="KW-0521">NADP</keyword>
<evidence type="ECO:0000256" key="1">
    <source>
        <dbReference type="ARBA" id="ARBA00009183"/>
    </source>
</evidence>
<proteinExistence type="inferred from homology"/>
<reference evidence="7 8" key="1">
    <citation type="submission" date="2024-08" db="EMBL/GenBank/DDBJ databases">
        <authorList>
            <person name="Will J Nash"/>
            <person name="Angela Man"/>
            <person name="Seanna McTaggart"/>
            <person name="Kendall Baker"/>
            <person name="Tom Barker"/>
            <person name="Leah Catchpole"/>
            <person name="Alex Durrant"/>
            <person name="Karim Gharbi"/>
            <person name="Naomi Irish"/>
            <person name="Gemy Kaithakottil"/>
            <person name="Debby Ku"/>
            <person name="Aaliyah Providence"/>
            <person name="Felix Shaw"/>
            <person name="David Swarbreck"/>
            <person name="Chris Watkins"/>
            <person name="Ann M. McCartney"/>
            <person name="Giulio Formenti"/>
            <person name="Alice Mouton"/>
            <person name="Noel Vella"/>
            <person name="Bjorn M von Reumont"/>
            <person name="Adriana Vella"/>
            <person name="Wilfried Haerty"/>
        </authorList>
    </citation>
    <scope>NUCLEOTIDE SEQUENCE [LARGE SCALE GENOMIC DNA]</scope>
</reference>
<name>A0ABP1NZF9_XYLVO</name>
<evidence type="ECO:0000313" key="8">
    <source>
        <dbReference type="Proteomes" id="UP001642520"/>
    </source>
</evidence>
<organism evidence="7 8">
    <name type="scientific">Xylocopa violacea</name>
    <name type="common">Violet carpenter bee</name>
    <name type="synonym">Apis violacea</name>
    <dbReference type="NCBI Taxonomy" id="135666"/>
    <lineage>
        <taxon>Eukaryota</taxon>
        <taxon>Metazoa</taxon>
        <taxon>Ecdysozoa</taxon>
        <taxon>Arthropoda</taxon>
        <taxon>Hexapoda</taxon>
        <taxon>Insecta</taxon>
        <taxon>Pterygota</taxon>
        <taxon>Neoptera</taxon>
        <taxon>Endopterygota</taxon>
        <taxon>Hymenoptera</taxon>
        <taxon>Apocrita</taxon>
        <taxon>Aculeata</taxon>
        <taxon>Apoidea</taxon>
        <taxon>Anthophila</taxon>
        <taxon>Apidae</taxon>
        <taxon>Xylocopa</taxon>
        <taxon>Xylocopa</taxon>
    </lineage>
</organism>
<dbReference type="PIRSF" id="PIRSF000332">
    <property type="entry name" value="FMO"/>
    <property type="match status" value="1"/>
</dbReference>
<keyword evidence="8" id="KW-1185">Reference proteome</keyword>
<dbReference type="InterPro" id="IPR036188">
    <property type="entry name" value="FAD/NAD-bd_sf"/>
</dbReference>
<dbReference type="PANTHER" id="PTHR23023">
    <property type="entry name" value="DIMETHYLANILINE MONOOXYGENASE"/>
    <property type="match status" value="1"/>
</dbReference>
<dbReference type="SUPFAM" id="SSF51905">
    <property type="entry name" value="FAD/NAD(P)-binding domain"/>
    <property type="match status" value="2"/>
</dbReference>
<comment type="cofactor">
    <cofactor evidence="6">
        <name>FAD</name>
        <dbReference type="ChEBI" id="CHEBI:57692"/>
    </cofactor>
</comment>
<evidence type="ECO:0000313" key="7">
    <source>
        <dbReference type="EMBL" id="CAL7946423.1"/>
    </source>
</evidence>
<dbReference type="Pfam" id="PF00743">
    <property type="entry name" value="FMO-like"/>
    <property type="match status" value="2"/>
</dbReference>
<keyword evidence="5 6" id="KW-0560">Oxidoreductase</keyword>